<gene>
    <name evidence="12" type="ORF">ACFVKH_01355</name>
</gene>
<dbReference type="InterPro" id="IPR005467">
    <property type="entry name" value="His_kinase_dom"/>
</dbReference>
<dbReference type="InterPro" id="IPR033415">
    <property type="entry name" value="CHASE6_C"/>
</dbReference>
<dbReference type="InterPro" id="IPR003018">
    <property type="entry name" value="GAF"/>
</dbReference>
<dbReference type="InterPro" id="IPR003594">
    <property type="entry name" value="HATPase_dom"/>
</dbReference>
<dbReference type="EC" id="2.7.13.3" evidence="3"/>
<comment type="caution">
    <text evidence="12">The sequence shown here is derived from an EMBL/GenBank/DDBJ whole genome shotgun (WGS) entry which is preliminary data.</text>
</comment>
<evidence type="ECO:0000256" key="5">
    <source>
        <dbReference type="ARBA" id="ARBA00022679"/>
    </source>
</evidence>
<dbReference type="Gene3D" id="3.30.565.10">
    <property type="entry name" value="Histidine kinase-like ATPase, C-terminal domain"/>
    <property type="match status" value="1"/>
</dbReference>
<dbReference type="Pfam" id="PF17150">
    <property type="entry name" value="CHASE6_C"/>
    <property type="match status" value="1"/>
</dbReference>
<feature type="region of interest" description="Disordered" evidence="9">
    <location>
        <begin position="643"/>
        <end position="676"/>
    </location>
</feature>
<dbReference type="SMART" id="SM00388">
    <property type="entry name" value="HisKA"/>
    <property type="match status" value="1"/>
</dbReference>
<dbReference type="InterPro" id="IPR004358">
    <property type="entry name" value="Sig_transdc_His_kin-like_C"/>
</dbReference>
<reference evidence="12 13" key="1">
    <citation type="submission" date="2024-10" db="EMBL/GenBank/DDBJ databases">
        <authorList>
            <person name="Ratan Roy A."/>
            <person name="Morales Sandoval P.H."/>
            <person name="De Los Santos Villalobos S."/>
            <person name="Chakraborty S."/>
            <person name="Mukherjee J."/>
        </authorList>
    </citation>
    <scope>NUCLEOTIDE SEQUENCE [LARGE SCALE GENOMIC DNA]</scope>
    <source>
        <strain evidence="12 13">S1</strain>
    </source>
</reference>
<evidence type="ECO:0000256" key="7">
    <source>
        <dbReference type="ARBA" id="ARBA00023012"/>
    </source>
</evidence>
<feature type="compositionally biased region" description="Polar residues" evidence="9">
    <location>
        <begin position="645"/>
        <end position="660"/>
    </location>
</feature>
<protein>
    <recommendedName>
        <fullName evidence="3">histidine kinase</fullName>
        <ecNumber evidence="3">2.7.13.3</ecNumber>
    </recommendedName>
</protein>
<organism evidence="12 13">
    <name type="scientific">Almyronema epifaneia S1</name>
    <dbReference type="NCBI Taxonomy" id="2991925"/>
    <lineage>
        <taxon>Bacteria</taxon>
        <taxon>Bacillati</taxon>
        <taxon>Cyanobacteriota</taxon>
        <taxon>Cyanophyceae</taxon>
        <taxon>Nodosilineales</taxon>
        <taxon>Nodosilineaceae</taxon>
        <taxon>Almyronema</taxon>
        <taxon>Almyronema epifaneia</taxon>
    </lineage>
</organism>
<comment type="catalytic activity">
    <reaction evidence="1">
        <text>ATP + protein L-histidine = ADP + protein N-phospho-L-histidine.</text>
        <dbReference type="EC" id="2.7.13.3"/>
    </reaction>
</comment>
<dbReference type="InterPro" id="IPR019278">
    <property type="entry name" value="DICT_dom"/>
</dbReference>
<dbReference type="InterPro" id="IPR016132">
    <property type="entry name" value="Phyto_chromo_attachment"/>
</dbReference>
<keyword evidence="7" id="KW-0902">Two-component regulatory system</keyword>
<dbReference type="PROSITE" id="PS50109">
    <property type="entry name" value="HIS_KIN"/>
    <property type="match status" value="1"/>
</dbReference>
<dbReference type="InterPro" id="IPR029016">
    <property type="entry name" value="GAF-like_dom_sf"/>
</dbReference>
<dbReference type="CDD" id="cd00082">
    <property type="entry name" value="HisKA"/>
    <property type="match status" value="1"/>
</dbReference>
<evidence type="ECO:0000259" key="10">
    <source>
        <dbReference type="PROSITE" id="PS50046"/>
    </source>
</evidence>
<dbReference type="SUPFAM" id="SSF47384">
    <property type="entry name" value="Homodimeric domain of signal transducing histidine kinase"/>
    <property type="match status" value="1"/>
</dbReference>
<dbReference type="InterPro" id="IPR003661">
    <property type="entry name" value="HisK_dim/P_dom"/>
</dbReference>
<dbReference type="PANTHER" id="PTHR43711">
    <property type="entry name" value="TWO-COMPONENT HISTIDINE KINASE"/>
    <property type="match status" value="1"/>
</dbReference>
<dbReference type="PROSITE" id="PS50046">
    <property type="entry name" value="PHYTOCHROME_2"/>
    <property type="match status" value="1"/>
</dbReference>
<dbReference type="Gene3D" id="1.10.287.130">
    <property type="match status" value="1"/>
</dbReference>
<keyword evidence="13" id="KW-1185">Reference proteome</keyword>
<keyword evidence="8" id="KW-0175">Coiled coil</keyword>
<feature type="domain" description="Phytochrome chromophore attachment site" evidence="10">
    <location>
        <begin position="247"/>
        <end position="389"/>
    </location>
</feature>
<proteinExistence type="inferred from homology"/>
<evidence type="ECO:0000256" key="8">
    <source>
        <dbReference type="SAM" id="Coils"/>
    </source>
</evidence>
<evidence type="ECO:0000313" key="12">
    <source>
        <dbReference type="EMBL" id="MFE4104904.1"/>
    </source>
</evidence>
<evidence type="ECO:0000256" key="6">
    <source>
        <dbReference type="ARBA" id="ARBA00022777"/>
    </source>
</evidence>
<dbReference type="Gene3D" id="3.30.450.40">
    <property type="match status" value="1"/>
</dbReference>
<dbReference type="EMBL" id="JBHZOL010000008">
    <property type="protein sequence ID" value="MFE4104904.1"/>
    <property type="molecule type" value="Genomic_DNA"/>
</dbReference>
<sequence>MSNPASVLQELLQEIPQLRSQLYFKASLTALSHAMEDQVLASSDQSLVIASFQQERFYRQEAHRYERIAETTPHVYVLSAAGTGFVDRFNQYETITFDIEDALTQEWHLIVLGERYSACLVCRERQSVDAVERSAGAPALDQTRRFEGVWTLDAQVSQKAADILLTRIARYRPDLAPKIAEAKATYITSDLAIDVDNLGADPFAQRLITYLQAGQYKLLKAYKAISAQERRERLVNSITATMRRSLNPAEIFQVAVHELGQALETCRCLIYRGTADDFVAEIQHEHLSANVPSLVGETWPLEENPLFCQIRQQPETILMADVTDAASPYHAALTTLEPLLSHWQIRAWLMVPLVHQGRLVGMIELHHCQAAPYSWSDNDVALVEAIAAQLSIAIMQAEAYAHLENLNQQLEDLEQTRSNLIAITGHELRTPLSTIQVCLESLATEPDMPMELKQVMLSSALDDAERLRKLVQDFLTLSRLESGRIVWNLESLSLQECVDLALSSLKAKYGKTPIPKIKRQLAAKLPLVKADGEWLVEVLNKLLDNACKFTPADGKITLKAATCSDNLIQVTVADTGRGIEPNRLETVFDRFYQEEGALRRTAGGTGLGLAICRQIVTGMGGKIWATSDGKDQGSQFHFTLPVAASRSQPRTQRQSATGPSAASKRAKSQTLPMVAD</sequence>
<evidence type="ECO:0000259" key="11">
    <source>
        <dbReference type="PROSITE" id="PS50109"/>
    </source>
</evidence>
<keyword evidence="4" id="KW-0597">Phosphoprotein</keyword>
<evidence type="ECO:0000313" key="13">
    <source>
        <dbReference type="Proteomes" id="UP001600165"/>
    </source>
</evidence>
<dbReference type="Pfam" id="PF02518">
    <property type="entry name" value="HATPase_c"/>
    <property type="match status" value="1"/>
</dbReference>
<comment type="similarity">
    <text evidence="2">In the N-terminal section; belongs to the phytochrome family.</text>
</comment>
<dbReference type="RefSeq" id="WP_377960632.1">
    <property type="nucleotide sequence ID" value="NZ_JBHZOL010000008.1"/>
</dbReference>
<feature type="coiled-coil region" evidence="8">
    <location>
        <begin position="396"/>
        <end position="423"/>
    </location>
</feature>
<dbReference type="SUPFAM" id="SSF55874">
    <property type="entry name" value="ATPase domain of HSP90 chaperone/DNA topoisomerase II/histidine kinase"/>
    <property type="match status" value="1"/>
</dbReference>
<dbReference type="Pfam" id="PF00512">
    <property type="entry name" value="HisKA"/>
    <property type="match status" value="1"/>
</dbReference>
<evidence type="ECO:0000256" key="2">
    <source>
        <dbReference type="ARBA" id="ARBA00006402"/>
    </source>
</evidence>
<keyword evidence="6" id="KW-0418">Kinase</keyword>
<evidence type="ECO:0000256" key="4">
    <source>
        <dbReference type="ARBA" id="ARBA00022553"/>
    </source>
</evidence>
<dbReference type="Pfam" id="PF01590">
    <property type="entry name" value="GAF"/>
    <property type="match status" value="1"/>
</dbReference>
<dbReference type="Proteomes" id="UP001600165">
    <property type="component" value="Unassembled WGS sequence"/>
</dbReference>
<dbReference type="InterPro" id="IPR036890">
    <property type="entry name" value="HATPase_C_sf"/>
</dbReference>
<dbReference type="InterPro" id="IPR036097">
    <property type="entry name" value="HisK_dim/P_sf"/>
</dbReference>
<accession>A0ABW6IBS9</accession>
<dbReference type="InterPro" id="IPR050736">
    <property type="entry name" value="Sensor_HK_Regulatory"/>
</dbReference>
<dbReference type="Pfam" id="PF10069">
    <property type="entry name" value="DICT"/>
    <property type="match status" value="1"/>
</dbReference>
<dbReference type="PRINTS" id="PR00344">
    <property type="entry name" value="BCTRLSENSOR"/>
</dbReference>
<evidence type="ECO:0000256" key="1">
    <source>
        <dbReference type="ARBA" id="ARBA00000085"/>
    </source>
</evidence>
<evidence type="ECO:0000256" key="3">
    <source>
        <dbReference type="ARBA" id="ARBA00012438"/>
    </source>
</evidence>
<name>A0ABW6IBS9_9CYAN</name>
<dbReference type="PANTHER" id="PTHR43711:SF26">
    <property type="entry name" value="SENSOR HISTIDINE KINASE RCSC"/>
    <property type="match status" value="1"/>
</dbReference>
<feature type="domain" description="Histidine kinase" evidence="11">
    <location>
        <begin position="423"/>
        <end position="644"/>
    </location>
</feature>
<keyword evidence="5" id="KW-0808">Transferase</keyword>
<dbReference type="SUPFAM" id="SSF55781">
    <property type="entry name" value="GAF domain-like"/>
    <property type="match status" value="1"/>
</dbReference>
<dbReference type="SMART" id="SM00387">
    <property type="entry name" value="HATPase_c"/>
    <property type="match status" value="1"/>
</dbReference>
<evidence type="ECO:0000256" key="9">
    <source>
        <dbReference type="SAM" id="MobiDB-lite"/>
    </source>
</evidence>
<dbReference type="SMART" id="SM00065">
    <property type="entry name" value="GAF"/>
    <property type="match status" value="1"/>
</dbReference>